<protein>
    <recommendedName>
        <fullName evidence="3">Alkyl hydroperoxide reductase subunit C/ Thiol specific antioxidant domain-containing protein</fullName>
    </recommendedName>
</protein>
<reference evidence="1 2" key="1">
    <citation type="journal article" date="2010" name="Stand. Genomic Sci.">
        <title>Complete genome sequence of Spirosoma linguale type strain (1).</title>
        <authorList>
            <person name="Lail K."/>
            <person name="Sikorski J."/>
            <person name="Saunders E."/>
            <person name="Lapidus A."/>
            <person name="Glavina Del Rio T."/>
            <person name="Copeland A."/>
            <person name="Tice H."/>
            <person name="Cheng J.-F."/>
            <person name="Lucas S."/>
            <person name="Nolan M."/>
            <person name="Bruce D."/>
            <person name="Goodwin L."/>
            <person name="Pitluck S."/>
            <person name="Ivanova N."/>
            <person name="Mavromatis K."/>
            <person name="Ovchinnikova G."/>
            <person name="Pati A."/>
            <person name="Chen A."/>
            <person name="Palaniappan K."/>
            <person name="Land M."/>
            <person name="Hauser L."/>
            <person name="Chang Y.-J."/>
            <person name="Jeffries C.D."/>
            <person name="Chain P."/>
            <person name="Brettin T."/>
            <person name="Detter J.C."/>
            <person name="Schuetze A."/>
            <person name="Rohde M."/>
            <person name="Tindall B.J."/>
            <person name="Goeker M."/>
            <person name="Bristow J."/>
            <person name="Eisen J.A."/>
            <person name="Markowitz V."/>
            <person name="Hugenholtz P."/>
            <person name="Kyrpides N.C."/>
            <person name="Klenk H.-P."/>
            <person name="Chen F."/>
        </authorList>
    </citation>
    <scope>NUCLEOTIDE SEQUENCE [LARGE SCALE GENOMIC DNA]</scope>
    <source>
        <strain evidence="2">ATCC 33905 / DSM 74 / LMG 10896 / Claus 1</strain>
    </source>
</reference>
<dbReference type="EMBL" id="CP001769">
    <property type="protein sequence ID" value="ADB40421.1"/>
    <property type="molecule type" value="Genomic_DNA"/>
</dbReference>
<evidence type="ECO:0000313" key="1">
    <source>
        <dbReference type="EMBL" id="ADB40421.1"/>
    </source>
</evidence>
<evidence type="ECO:0000313" key="2">
    <source>
        <dbReference type="Proteomes" id="UP000002028"/>
    </source>
</evidence>
<dbReference type="Proteomes" id="UP000002028">
    <property type="component" value="Chromosome"/>
</dbReference>
<accession>D2QMK8</accession>
<dbReference type="HOGENOM" id="CLU_1365484_0_0_10"/>
<dbReference type="AlphaFoldDB" id="D2QMK8"/>
<dbReference type="KEGG" id="sli:Slin_4440"/>
<gene>
    <name evidence="1" type="ordered locus">Slin_4440</name>
</gene>
<dbReference type="STRING" id="504472.Slin_4440"/>
<name>D2QMK8_SPILD</name>
<organism evidence="1 2">
    <name type="scientific">Spirosoma linguale (strain ATCC 33905 / DSM 74 / LMG 10896 / Claus 1)</name>
    <dbReference type="NCBI Taxonomy" id="504472"/>
    <lineage>
        <taxon>Bacteria</taxon>
        <taxon>Pseudomonadati</taxon>
        <taxon>Bacteroidota</taxon>
        <taxon>Cytophagia</taxon>
        <taxon>Cytophagales</taxon>
        <taxon>Cytophagaceae</taxon>
        <taxon>Spirosoma</taxon>
    </lineage>
</organism>
<sequence>MRLFLYLVLIAFIGVFGIFIYKKNTNITYKNKYPEQQGVNEDKKLNASHSLRQLEFKNQNLPLSRTLICKDMAGKSYQISKLLTNKKLVFCIPDAVCNTCHENTFKQLNDIANVVGIDNIIILVDIHRLRETVVEFKDREKDFTILGINYSELKINIIYVPFLFILSDSFICENLFVSNSFDQILTNNYINEVKIRYFSE</sequence>
<proteinExistence type="predicted"/>
<dbReference type="RefSeq" id="WP_012928926.1">
    <property type="nucleotide sequence ID" value="NC_013730.1"/>
</dbReference>
<keyword evidence="2" id="KW-1185">Reference proteome</keyword>
<evidence type="ECO:0008006" key="3">
    <source>
        <dbReference type="Google" id="ProtNLM"/>
    </source>
</evidence>